<dbReference type="GO" id="GO:0031681">
    <property type="term" value="F:G-protein beta-subunit binding"/>
    <property type="evidence" value="ECO:0007669"/>
    <property type="project" value="InterPro"/>
</dbReference>
<dbReference type="FunFam" id="4.10.260.10:FF:000003">
    <property type="entry name" value="G-protein complex gamma subunit Ste18/GpgA"/>
    <property type="match status" value="1"/>
</dbReference>
<accession>A0A1X2IQK7</accession>
<keyword evidence="7" id="KW-0564">Palmitate</keyword>
<keyword evidence="13" id="KW-1185">Reference proteome</keyword>
<dbReference type="InterPro" id="IPR041848">
    <property type="entry name" value="Ste18_fungal"/>
</dbReference>
<dbReference type="OrthoDB" id="19232at2759"/>
<comment type="similarity">
    <text evidence="2">Belongs to the G protein gamma family.</text>
</comment>
<evidence type="ECO:0000256" key="6">
    <source>
        <dbReference type="ARBA" id="ARBA00023136"/>
    </source>
</evidence>
<dbReference type="EMBL" id="MCGE01000006">
    <property type="protein sequence ID" value="ORZ20575.1"/>
    <property type="molecule type" value="Genomic_DNA"/>
</dbReference>
<evidence type="ECO:0000256" key="4">
    <source>
        <dbReference type="ARBA" id="ARBA00016111"/>
    </source>
</evidence>
<evidence type="ECO:0000256" key="1">
    <source>
        <dbReference type="ARBA" id="ARBA00004170"/>
    </source>
</evidence>
<dbReference type="PANTHER" id="PTHR28189:SF1">
    <property type="entry name" value="GUANINE NUCLEOTIDE-BINDING PROTEIN SUBUNIT GAMMA"/>
    <property type="match status" value="1"/>
</dbReference>
<keyword evidence="5" id="KW-0488">Methylation</keyword>
<keyword evidence="10" id="KW-0636">Prenylation</keyword>
<gene>
    <name evidence="12" type="ORF">BCR42DRAFT_347368</name>
</gene>
<comment type="caution">
    <text evidence="12">The sequence shown here is derived from an EMBL/GenBank/DDBJ whole genome shotgun (WGS) entry which is preliminary data.</text>
</comment>
<dbReference type="Proteomes" id="UP000193560">
    <property type="component" value="Unassembled WGS sequence"/>
</dbReference>
<dbReference type="GO" id="GO:0007186">
    <property type="term" value="P:G protein-coupled receptor signaling pathway"/>
    <property type="evidence" value="ECO:0007669"/>
    <property type="project" value="InterPro"/>
</dbReference>
<evidence type="ECO:0000313" key="13">
    <source>
        <dbReference type="Proteomes" id="UP000193560"/>
    </source>
</evidence>
<sequence>MSNYKRLQISESKLNHILEYNKKLAEQLDRPSISVSEAAESMIRYCNSTKDPFLPSIWGKIDKEDDPFTPQSKGCCCNII</sequence>
<evidence type="ECO:0000256" key="7">
    <source>
        <dbReference type="ARBA" id="ARBA00023139"/>
    </source>
</evidence>
<keyword evidence="8" id="KW-0807">Transducer</keyword>
<dbReference type="GO" id="GO:0005834">
    <property type="term" value="C:heterotrimeric G-protein complex"/>
    <property type="evidence" value="ECO:0007669"/>
    <property type="project" value="TreeGrafter"/>
</dbReference>
<keyword evidence="9" id="KW-0449">Lipoprotein</keyword>
<evidence type="ECO:0000256" key="5">
    <source>
        <dbReference type="ARBA" id="ARBA00022481"/>
    </source>
</evidence>
<comment type="subcellular location">
    <subcellularLocation>
        <location evidence="1">Membrane</location>
        <topology evidence="1">Peripheral membrane protein</topology>
    </subcellularLocation>
</comment>
<name>A0A1X2IQK7_9FUNG</name>
<dbReference type="SUPFAM" id="SSF48670">
    <property type="entry name" value="Transducin (heterotrimeric G protein), gamma chain"/>
    <property type="match status" value="1"/>
</dbReference>
<evidence type="ECO:0000313" key="12">
    <source>
        <dbReference type="EMBL" id="ORZ20575.1"/>
    </source>
</evidence>
<dbReference type="AlphaFoldDB" id="A0A1X2IQK7"/>
<reference evidence="12 13" key="1">
    <citation type="submission" date="2016-07" db="EMBL/GenBank/DDBJ databases">
        <title>Pervasive Adenine N6-methylation of Active Genes in Fungi.</title>
        <authorList>
            <consortium name="DOE Joint Genome Institute"/>
            <person name="Mondo S.J."/>
            <person name="Dannebaum R.O."/>
            <person name="Kuo R.C."/>
            <person name="Labutti K."/>
            <person name="Haridas S."/>
            <person name="Kuo A."/>
            <person name="Salamov A."/>
            <person name="Ahrendt S.R."/>
            <person name="Lipzen A."/>
            <person name="Sullivan W."/>
            <person name="Andreopoulos W.B."/>
            <person name="Clum A."/>
            <person name="Lindquist E."/>
            <person name="Daum C."/>
            <person name="Ramamoorthy G.K."/>
            <person name="Gryganskyi A."/>
            <person name="Culley D."/>
            <person name="Magnuson J.K."/>
            <person name="James T.Y."/>
            <person name="O'Malley M.A."/>
            <person name="Stajich J.E."/>
            <person name="Spatafora J.W."/>
            <person name="Visel A."/>
            <person name="Grigoriev I.V."/>
        </authorList>
    </citation>
    <scope>NUCLEOTIDE SEQUENCE [LARGE SCALE GENOMIC DNA]</scope>
    <source>
        <strain evidence="12 13">NRRL 1336</strain>
    </source>
</reference>
<organism evidence="12 13">
    <name type="scientific">Absidia repens</name>
    <dbReference type="NCBI Taxonomy" id="90262"/>
    <lineage>
        <taxon>Eukaryota</taxon>
        <taxon>Fungi</taxon>
        <taxon>Fungi incertae sedis</taxon>
        <taxon>Mucoromycota</taxon>
        <taxon>Mucoromycotina</taxon>
        <taxon>Mucoromycetes</taxon>
        <taxon>Mucorales</taxon>
        <taxon>Cunninghamellaceae</taxon>
        <taxon>Absidia</taxon>
    </lineage>
</organism>
<dbReference type="STRING" id="90262.A0A1X2IQK7"/>
<dbReference type="PANTHER" id="PTHR28189">
    <property type="entry name" value="GUANINE NUCLEOTIDE-BINDING PROTEIN SUBUNIT GAMMA"/>
    <property type="match status" value="1"/>
</dbReference>
<dbReference type="GO" id="GO:0000750">
    <property type="term" value="P:pheromone-dependent signal transduction involved in conjugation with cellular fusion"/>
    <property type="evidence" value="ECO:0007669"/>
    <property type="project" value="InterPro"/>
</dbReference>
<dbReference type="Gene3D" id="4.10.260.10">
    <property type="entry name" value="Transducin (heterotrimeric G protein), gamma chain"/>
    <property type="match status" value="1"/>
</dbReference>
<proteinExistence type="inferred from homology"/>
<evidence type="ECO:0000256" key="2">
    <source>
        <dbReference type="ARBA" id="ARBA00007431"/>
    </source>
</evidence>
<evidence type="ECO:0000256" key="3">
    <source>
        <dbReference type="ARBA" id="ARBA00011581"/>
    </source>
</evidence>
<comment type="subunit">
    <text evidence="3">G proteins are composed of 3 units, alpha, beta and gamma.</text>
</comment>
<evidence type="ECO:0000256" key="10">
    <source>
        <dbReference type="ARBA" id="ARBA00023289"/>
    </source>
</evidence>
<feature type="domain" description="G protein gamma" evidence="11">
    <location>
        <begin position="10"/>
        <end position="80"/>
    </location>
</feature>
<dbReference type="InterPro" id="IPR015898">
    <property type="entry name" value="G-protein_gamma-like_dom"/>
</dbReference>
<evidence type="ECO:0000256" key="8">
    <source>
        <dbReference type="ARBA" id="ARBA00023224"/>
    </source>
</evidence>
<keyword evidence="6" id="KW-0472">Membrane</keyword>
<dbReference type="Pfam" id="PF00631">
    <property type="entry name" value="G-gamma"/>
    <property type="match status" value="1"/>
</dbReference>
<protein>
    <recommendedName>
        <fullName evidence="4">Guanine nucleotide-binding protein subunit gamma</fullName>
    </recommendedName>
</protein>
<evidence type="ECO:0000259" key="11">
    <source>
        <dbReference type="SMART" id="SM01224"/>
    </source>
</evidence>
<evidence type="ECO:0000256" key="9">
    <source>
        <dbReference type="ARBA" id="ARBA00023288"/>
    </source>
</evidence>
<dbReference type="SMART" id="SM01224">
    <property type="entry name" value="G_gamma"/>
    <property type="match status" value="1"/>
</dbReference>
<dbReference type="InterPro" id="IPR036284">
    <property type="entry name" value="GGL_sf"/>
</dbReference>